<evidence type="ECO:0000256" key="6">
    <source>
        <dbReference type="ARBA" id="ARBA00023284"/>
    </source>
</evidence>
<dbReference type="PANTHER" id="PTHR10293:SF16">
    <property type="entry name" value="GLUTAREDOXIN-RELATED PROTEIN 5, MITOCHONDRIAL"/>
    <property type="match status" value="1"/>
</dbReference>
<evidence type="ECO:0000259" key="9">
    <source>
        <dbReference type="Pfam" id="PF00462"/>
    </source>
</evidence>
<dbReference type="OMA" id="DPFIREG"/>
<dbReference type="InterPro" id="IPR014434">
    <property type="entry name" value="Monothiol_GRX"/>
</dbReference>
<dbReference type="EMBL" id="FN649736">
    <property type="protein sequence ID" value="CBN78904.1"/>
    <property type="molecule type" value="Genomic_DNA"/>
</dbReference>
<dbReference type="STRING" id="2880.D8LG05"/>
<keyword evidence="5 8" id="KW-0411">Iron-sulfur</keyword>
<dbReference type="NCBIfam" id="TIGR00365">
    <property type="entry name" value="Grx4 family monothiol glutaredoxin"/>
    <property type="match status" value="1"/>
</dbReference>
<dbReference type="InterPro" id="IPR033658">
    <property type="entry name" value="GRX_PICOT-like"/>
</dbReference>
<evidence type="ECO:0000313" key="10">
    <source>
        <dbReference type="EMBL" id="CBN78904.1"/>
    </source>
</evidence>
<keyword evidence="11" id="KW-1185">Reference proteome</keyword>
<feature type="domain" description="Glutaredoxin" evidence="9">
    <location>
        <begin position="37"/>
        <end position="98"/>
    </location>
</feature>
<evidence type="ECO:0000256" key="2">
    <source>
        <dbReference type="ARBA" id="ARBA00022714"/>
    </source>
</evidence>
<evidence type="ECO:0000256" key="5">
    <source>
        <dbReference type="ARBA" id="ARBA00023014"/>
    </source>
</evidence>
<dbReference type="OrthoDB" id="415696at2759"/>
<dbReference type="EMBL" id="FN648104">
    <property type="protein sequence ID" value="CBN78904.1"/>
    <property type="molecule type" value="Genomic_DNA"/>
</dbReference>
<evidence type="ECO:0000313" key="11">
    <source>
        <dbReference type="Proteomes" id="UP000002630"/>
    </source>
</evidence>
<evidence type="ECO:0000256" key="3">
    <source>
        <dbReference type="ARBA" id="ARBA00022723"/>
    </source>
</evidence>
<name>D8LG05_ECTSI</name>
<feature type="binding site" evidence="8">
    <location>
        <position position="47"/>
    </location>
    <ligand>
        <name>[2Fe-2S] cluster</name>
        <dbReference type="ChEBI" id="CHEBI:190135"/>
        <note>ligand shared between dimeric partners</note>
    </ligand>
</feature>
<dbReference type="GO" id="GO:0015036">
    <property type="term" value="F:disulfide oxidoreductase activity"/>
    <property type="evidence" value="ECO:0007669"/>
    <property type="project" value="InterPro"/>
</dbReference>
<gene>
    <name evidence="10" type="ORF">Esi_0155_0032</name>
</gene>
<dbReference type="PANTHER" id="PTHR10293">
    <property type="entry name" value="GLUTAREDOXIN FAMILY MEMBER"/>
    <property type="match status" value="1"/>
</dbReference>
<evidence type="ECO:0000256" key="4">
    <source>
        <dbReference type="ARBA" id="ARBA00023004"/>
    </source>
</evidence>
<sequence>MMSEDFGEEDSFGARAMQERTHAELQEMVSSHNILAFIKGNRLMPQCGYSGTLVNILQSLSVPFETVDVLADERIRQGIKDFSNWPTIPQLYLGGEFIGGADIVIELFQSGELQEMIEVAAAS</sequence>
<dbReference type="Gene3D" id="3.40.30.10">
    <property type="entry name" value="Glutaredoxin"/>
    <property type="match status" value="1"/>
</dbReference>
<dbReference type="GO" id="GO:0051537">
    <property type="term" value="F:2 iron, 2 sulfur cluster binding"/>
    <property type="evidence" value="ECO:0007669"/>
    <property type="project" value="UniProtKB-KW"/>
</dbReference>
<keyword evidence="3 8" id="KW-0479">Metal-binding</keyword>
<dbReference type="Pfam" id="PF00462">
    <property type="entry name" value="Glutaredoxin"/>
    <property type="match status" value="1"/>
</dbReference>
<dbReference type="InterPro" id="IPR002109">
    <property type="entry name" value="Glutaredoxin"/>
</dbReference>
<reference evidence="10 11" key="1">
    <citation type="journal article" date="2010" name="Nature">
        <title>The Ectocarpus genome and the independent evolution of multicellularity in brown algae.</title>
        <authorList>
            <person name="Cock J.M."/>
            <person name="Sterck L."/>
            <person name="Rouze P."/>
            <person name="Scornet D."/>
            <person name="Allen A.E."/>
            <person name="Amoutzias G."/>
            <person name="Anthouard V."/>
            <person name="Artiguenave F."/>
            <person name="Aury J.M."/>
            <person name="Badger J.H."/>
            <person name="Beszteri B."/>
            <person name="Billiau K."/>
            <person name="Bonnet E."/>
            <person name="Bothwell J.H."/>
            <person name="Bowler C."/>
            <person name="Boyen C."/>
            <person name="Brownlee C."/>
            <person name="Carrano C.J."/>
            <person name="Charrier B."/>
            <person name="Cho G.Y."/>
            <person name="Coelho S.M."/>
            <person name="Collen J."/>
            <person name="Corre E."/>
            <person name="Da Silva C."/>
            <person name="Delage L."/>
            <person name="Delaroque N."/>
            <person name="Dittami S.M."/>
            <person name="Doulbeau S."/>
            <person name="Elias M."/>
            <person name="Farnham G."/>
            <person name="Gachon C.M."/>
            <person name="Gschloessl B."/>
            <person name="Heesch S."/>
            <person name="Jabbari K."/>
            <person name="Jubin C."/>
            <person name="Kawai H."/>
            <person name="Kimura K."/>
            <person name="Kloareg B."/>
            <person name="Kupper F.C."/>
            <person name="Lang D."/>
            <person name="Le Bail A."/>
            <person name="Leblanc C."/>
            <person name="Lerouge P."/>
            <person name="Lohr M."/>
            <person name="Lopez P.J."/>
            <person name="Martens C."/>
            <person name="Maumus F."/>
            <person name="Michel G."/>
            <person name="Miranda-Saavedra D."/>
            <person name="Morales J."/>
            <person name="Moreau H."/>
            <person name="Motomura T."/>
            <person name="Nagasato C."/>
            <person name="Napoli C.A."/>
            <person name="Nelson D.R."/>
            <person name="Nyvall-Collen P."/>
            <person name="Peters A.F."/>
            <person name="Pommier C."/>
            <person name="Potin P."/>
            <person name="Poulain J."/>
            <person name="Quesneville H."/>
            <person name="Read B."/>
            <person name="Rensing S.A."/>
            <person name="Ritter A."/>
            <person name="Rousvoal S."/>
            <person name="Samanta M."/>
            <person name="Samson G."/>
            <person name="Schroeder D.C."/>
            <person name="Segurens B."/>
            <person name="Strittmatter M."/>
            <person name="Tonon T."/>
            <person name="Tregear J.W."/>
            <person name="Valentin K."/>
            <person name="von Dassow P."/>
            <person name="Yamagishi T."/>
            <person name="Van de Peer Y."/>
            <person name="Wincker P."/>
        </authorList>
    </citation>
    <scope>NUCLEOTIDE SEQUENCE [LARGE SCALE GENOMIC DNA]</scope>
    <source>
        <strain evidence="11">Ec32 / CCAP1310/4</strain>
    </source>
</reference>
<dbReference type="PROSITE" id="PS51354">
    <property type="entry name" value="GLUTAREDOXIN_2"/>
    <property type="match status" value="1"/>
</dbReference>
<evidence type="ECO:0000256" key="7">
    <source>
        <dbReference type="PIRNR" id="PIRNR005894"/>
    </source>
</evidence>
<dbReference type="eggNOG" id="KOG0911">
    <property type="taxonomic scope" value="Eukaryota"/>
</dbReference>
<dbReference type="InterPro" id="IPR004480">
    <property type="entry name" value="Monothiol_GRX-rel"/>
</dbReference>
<keyword evidence="2 8" id="KW-0001">2Fe-2S</keyword>
<dbReference type="Proteomes" id="UP000002630">
    <property type="component" value="Linkage Group LG11"/>
</dbReference>
<dbReference type="InterPro" id="IPR036249">
    <property type="entry name" value="Thioredoxin-like_sf"/>
</dbReference>
<accession>D8LG05</accession>
<dbReference type="CDD" id="cd03028">
    <property type="entry name" value="GRX_PICOT_like"/>
    <property type="match status" value="1"/>
</dbReference>
<organism evidence="10 11">
    <name type="scientific">Ectocarpus siliculosus</name>
    <name type="common">Brown alga</name>
    <name type="synonym">Conferva siliculosa</name>
    <dbReference type="NCBI Taxonomy" id="2880"/>
    <lineage>
        <taxon>Eukaryota</taxon>
        <taxon>Sar</taxon>
        <taxon>Stramenopiles</taxon>
        <taxon>Ochrophyta</taxon>
        <taxon>PX clade</taxon>
        <taxon>Phaeophyceae</taxon>
        <taxon>Ectocarpales</taxon>
        <taxon>Ectocarpaceae</taxon>
        <taxon>Ectocarpus</taxon>
    </lineage>
</organism>
<dbReference type="GO" id="GO:0046872">
    <property type="term" value="F:metal ion binding"/>
    <property type="evidence" value="ECO:0007669"/>
    <property type="project" value="UniProtKB-KW"/>
</dbReference>
<dbReference type="InParanoid" id="D8LG05"/>
<evidence type="ECO:0000256" key="1">
    <source>
        <dbReference type="ARBA" id="ARBA00009630"/>
    </source>
</evidence>
<dbReference type="SUPFAM" id="SSF52833">
    <property type="entry name" value="Thioredoxin-like"/>
    <property type="match status" value="1"/>
</dbReference>
<protein>
    <recommendedName>
        <fullName evidence="7">Glutaredoxin</fullName>
    </recommendedName>
</protein>
<dbReference type="PIRSF" id="PIRSF005894">
    <property type="entry name" value="Monothiol_GRX"/>
    <property type="match status" value="1"/>
</dbReference>
<keyword evidence="4 8" id="KW-0408">Iron</keyword>
<comment type="similarity">
    <text evidence="1 7">Belongs to the glutaredoxin family. Monothiol subfamily.</text>
</comment>
<dbReference type="GO" id="GO:0005739">
    <property type="term" value="C:mitochondrion"/>
    <property type="evidence" value="ECO:0007669"/>
    <property type="project" value="UniProtKB-ARBA"/>
</dbReference>
<evidence type="ECO:0000256" key="8">
    <source>
        <dbReference type="PIRSR" id="PIRSR005894-2"/>
    </source>
</evidence>
<dbReference type="FunCoup" id="D8LG05">
    <property type="interactions" value="145"/>
</dbReference>
<keyword evidence="6" id="KW-0676">Redox-active center</keyword>
<proteinExistence type="inferred from homology"/>
<dbReference type="AlphaFoldDB" id="D8LG05"/>